<feature type="non-terminal residue" evidence="1">
    <location>
        <position position="55"/>
    </location>
</feature>
<evidence type="ECO:0000313" key="1">
    <source>
        <dbReference type="EMBL" id="RXF48190.1"/>
    </source>
</evidence>
<sequence length="55" mass="6371">MNSIVTEIANIIKSEDNYIKRERKIICFFLNLIKEIMALALAKVDDEMITKVKAQ</sequence>
<dbReference type="EMBL" id="SCLX01000377">
    <property type="protein sequence ID" value="RXF48190.1"/>
    <property type="molecule type" value="Genomic_DNA"/>
</dbReference>
<dbReference type="AlphaFoldDB" id="A0A4Q0LQM5"/>
<dbReference type="Proteomes" id="UP000289808">
    <property type="component" value="Unassembled WGS sequence"/>
</dbReference>
<protein>
    <submittedName>
        <fullName evidence="1">ISLre2 family transposase</fullName>
    </submittedName>
</protein>
<name>A0A4Q0LQM5_9LACO</name>
<accession>A0A4Q0LQM5</accession>
<gene>
    <name evidence="1" type="ORF">ERD32_14100</name>
</gene>
<proteinExistence type="predicted"/>
<organism evidence="1 2">
    <name type="scientific">Lactobacillus crispatus</name>
    <dbReference type="NCBI Taxonomy" id="47770"/>
    <lineage>
        <taxon>Bacteria</taxon>
        <taxon>Bacillati</taxon>
        <taxon>Bacillota</taxon>
        <taxon>Bacilli</taxon>
        <taxon>Lactobacillales</taxon>
        <taxon>Lactobacillaceae</taxon>
        <taxon>Lactobacillus</taxon>
    </lineage>
</organism>
<reference evidence="1 2" key="1">
    <citation type="submission" date="2019-01" db="EMBL/GenBank/DDBJ databases">
        <title>The genome sequence of Lactobacillus crispatus L49.</title>
        <authorList>
            <person name="Zhong J."/>
            <person name="Zhang J."/>
        </authorList>
    </citation>
    <scope>NUCLEOTIDE SEQUENCE [LARGE SCALE GENOMIC DNA]</scope>
    <source>
        <strain evidence="1 2">L49</strain>
    </source>
</reference>
<evidence type="ECO:0000313" key="2">
    <source>
        <dbReference type="Proteomes" id="UP000289808"/>
    </source>
</evidence>
<comment type="caution">
    <text evidence="1">The sequence shown here is derived from an EMBL/GenBank/DDBJ whole genome shotgun (WGS) entry which is preliminary data.</text>
</comment>